<dbReference type="OrthoDB" id="90621at2"/>
<dbReference type="InterPro" id="IPR006315">
    <property type="entry name" value="OM_autotransptr_brl_dom"/>
</dbReference>
<dbReference type="InterPro" id="IPR012332">
    <property type="entry name" value="Autotransporter_pectin_lyase_C"/>
</dbReference>
<dbReference type="InterPro" id="IPR036709">
    <property type="entry name" value="Autotransporte_beta_dom_sf"/>
</dbReference>
<feature type="chain" id="PRO_5008088580" description="Autotransporter domain-containing protein" evidence="1">
    <location>
        <begin position="33"/>
        <end position="973"/>
    </location>
</feature>
<evidence type="ECO:0000313" key="4">
    <source>
        <dbReference type="Proteomes" id="UP000078486"/>
    </source>
</evidence>
<dbReference type="EMBL" id="LRRQ01000175">
    <property type="protein sequence ID" value="OAM87253.1"/>
    <property type="molecule type" value="Genomic_DNA"/>
</dbReference>
<evidence type="ECO:0000256" key="1">
    <source>
        <dbReference type="SAM" id="SignalP"/>
    </source>
</evidence>
<dbReference type="Proteomes" id="UP000078486">
    <property type="component" value="Unassembled WGS sequence"/>
</dbReference>
<protein>
    <recommendedName>
        <fullName evidence="2">Autotransporter domain-containing protein</fullName>
    </recommendedName>
</protein>
<evidence type="ECO:0000313" key="3">
    <source>
        <dbReference type="EMBL" id="OAM87253.1"/>
    </source>
</evidence>
<keyword evidence="4" id="KW-1185">Reference proteome</keyword>
<dbReference type="Pfam" id="PF03797">
    <property type="entry name" value="Autotransporter"/>
    <property type="match status" value="1"/>
</dbReference>
<reference evidence="3 4" key="1">
    <citation type="submission" date="2016-01" db="EMBL/GenBank/DDBJ databases">
        <title>High potential of lignocellulose degradation of a new Verrucomicrobia species.</title>
        <authorList>
            <person name="Wang Y."/>
            <person name="Shi Y."/>
            <person name="Qiu Z."/>
            <person name="Liu S."/>
            <person name="Yang H."/>
        </authorList>
    </citation>
    <scope>NUCLEOTIDE SEQUENCE [LARGE SCALE GENOMIC DNA]</scope>
    <source>
        <strain evidence="3 4">TSB47</strain>
    </source>
</reference>
<dbReference type="InterPro" id="IPR005546">
    <property type="entry name" value="Autotransporte_beta"/>
</dbReference>
<dbReference type="SMART" id="SM00869">
    <property type="entry name" value="Autotransporter"/>
    <property type="match status" value="1"/>
</dbReference>
<keyword evidence="1" id="KW-0732">Signal</keyword>
<evidence type="ECO:0000259" key="2">
    <source>
        <dbReference type="PROSITE" id="PS51208"/>
    </source>
</evidence>
<dbReference type="AlphaFoldDB" id="A0A178IB39"/>
<comment type="caution">
    <text evidence="3">The sequence shown here is derived from an EMBL/GenBank/DDBJ whole genome shotgun (WGS) entry which is preliminary data.</text>
</comment>
<accession>A0A178IB39</accession>
<dbReference type="PANTHER" id="PTHR35037">
    <property type="entry name" value="C-TERMINAL REGION OF AIDA-LIKE PROTEIN"/>
    <property type="match status" value="1"/>
</dbReference>
<feature type="signal peptide" evidence="1">
    <location>
        <begin position="1"/>
        <end position="32"/>
    </location>
</feature>
<dbReference type="NCBIfam" id="TIGR01414">
    <property type="entry name" value="autotrans_barl"/>
    <property type="match status" value="1"/>
</dbReference>
<dbReference type="InterPro" id="IPR004899">
    <property type="entry name" value="Pertactin_central"/>
</dbReference>
<dbReference type="PROSITE" id="PS51208">
    <property type="entry name" value="AUTOTRANSPORTER"/>
    <property type="match status" value="1"/>
</dbReference>
<dbReference type="InterPro" id="IPR051551">
    <property type="entry name" value="Autotransporter_adhesion"/>
</dbReference>
<dbReference type="GO" id="GO:0019867">
    <property type="term" value="C:outer membrane"/>
    <property type="evidence" value="ECO:0007669"/>
    <property type="project" value="InterPro"/>
</dbReference>
<proteinExistence type="predicted"/>
<organism evidence="3 4">
    <name type="scientific">Termitidicoccus mucosus</name>
    <dbReference type="NCBI Taxonomy" id="1184151"/>
    <lineage>
        <taxon>Bacteria</taxon>
        <taxon>Pseudomonadati</taxon>
        <taxon>Verrucomicrobiota</taxon>
        <taxon>Opitutia</taxon>
        <taxon>Opitutales</taxon>
        <taxon>Opitutaceae</taxon>
        <taxon>Termitidicoccus</taxon>
    </lineage>
</organism>
<feature type="domain" description="Autotransporter" evidence="2">
    <location>
        <begin position="703"/>
        <end position="973"/>
    </location>
</feature>
<sequence length="973" mass="101718">MQNPIKPKKTRRLVRAVFPVCLLLPSFLQAQASPDANGSYLFNSGTTHLPSLAVTATVNGGGNAENATYGLKVTGTGTKLVLDTIDVVVKDKPAGATTAARSNGLMVAHGGELTAGSGTIDNQKTTGNNYGIRVQDEGSVAWLGNLVIVTSASSSANGTGALGGNGGTLHLADSDITIHGYWGKGVTAFGNQTNLRGYVYARNLTIHGLNTRADAMNCGYQSEYGGYLEADGGTVETFGGASHGVAVVSAFNTSANPGLFTEAHMRGITFTLHGDGVAGGYVAGYAELTLDACRIAASGSANYGLYARRNSTYLYGNQDFAGTFATRIVSTDTEIVTTGRNSAGAWVKDAGVTVEIVRGVIATGGADAAVFEVLDNGNVIATDAVLSSAQSHGIYARTTGSTTPDDHSTVTVRGGSLGAGRDLVNVDGALNGGNFNTALDAALDRVATVNGGNIIRVYNHGTVNFSGSSLHLTGAMTLGDRAADVANVTLDATDWTMTSDSAVTRLTLGNSTVRFAQGGAFRTLDIVADLTGSGTFVMNTDIAANTGDQLTVGGTAGGAHRIIINDTGARPTGGEPPLLLVQTAAGTAAFSGTTTIGLYDYSVQNGAQFDADGITGLPATNWYLYRAGLSATADAIIGTAAMLGRDWHYSLDALYLRMGDVRAELLPAAVGPDLASGREYVNPSAMGGATQGRALHRGADARSPQPAGNIWMRARGYRLNADNRLTGRAFDEYVYGLTTGGDKAFRHDGSTTLLGGFVDLGRIERDFSRAGGTGHTNGLTAGLYGTWLHDAGWHADLVLKADRYKHRFDTLTADGGRVQGGYSSDAQGVSLEAGRRLERADGWWVEPTAQAAVAWLRGATYRSGSGHATFEVKAACARAAQYRALVRFGRRIADSKWIPYGKFGVVKTDTAGGAVRLAGEAFVPDYDGWRAEAGVGATYRVSGRSQLYFDYEYSKAARYERPWSLNFGCRRLW</sequence>
<dbReference type="Gene3D" id="2.160.20.20">
    <property type="match status" value="1"/>
</dbReference>
<name>A0A178IB39_9BACT</name>
<dbReference type="STRING" id="1184151.AW736_23645"/>
<dbReference type="InterPro" id="IPR011050">
    <property type="entry name" value="Pectin_lyase_fold/virulence"/>
</dbReference>
<dbReference type="PANTHER" id="PTHR35037:SF7">
    <property type="entry name" value="AUTOTRANSPORTER"/>
    <property type="match status" value="1"/>
</dbReference>
<dbReference type="SUPFAM" id="SSF51126">
    <property type="entry name" value="Pectin lyase-like"/>
    <property type="match status" value="1"/>
</dbReference>
<dbReference type="Gene3D" id="2.40.128.130">
    <property type="entry name" value="Autotransporter beta-domain"/>
    <property type="match status" value="1"/>
</dbReference>
<dbReference type="Pfam" id="PF03212">
    <property type="entry name" value="Pertactin"/>
    <property type="match status" value="1"/>
</dbReference>
<dbReference type="SUPFAM" id="SSF103515">
    <property type="entry name" value="Autotransporter"/>
    <property type="match status" value="1"/>
</dbReference>
<gene>
    <name evidence="3" type="ORF">AW736_23645</name>
</gene>